<proteinExistence type="inferred from homology"/>
<dbReference type="Proteomes" id="UP001472866">
    <property type="component" value="Chromosome 11"/>
</dbReference>
<keyword evidence="4" id="KW-0406">Ion transport</keyword>
<evidence type="ECO:0000313" key="11">
    <source>
        <dbReference type="Proteomes" id="UP001472866"/>
    </source>
</evidence>
<dbReference type="Pfam" id="PF04145">
    <property type="entry name" value="Ctr"/>
    <property type="match status" value="1"/>
</dbReference>
<name>A0AAX4PFW2_9CHLO</name>
<comment type="similarity">
    <text evidence="2">Belongs to the copper transporter (Ctr) (TC 1.A.56) family. SLC31A subfamily.</text>
</comment>
<dbReference type="GO" id="GO:0005375">
    <property type="term" value="F:copper ion transmembrane transporter activity"/>
    <property type="evidence" value="ECO:0007669"/>
    <property type="project" value="InterPro"/>
</dbReference>
<feature type="transmembrane region" description="Helical" evidence="8">
    <location>
        <begin position="525"/>
        <end position="540"/>
    </location>
</feature>
<sequence>MASREVGVSVFLLLVAALAAGAGAMPDREAYHPPRFHLPRLDDHADDVLRALEREGMLLVTGAPGLEEARTEALLGLEECARSGNGDHVRVASLSGGVVRQTIATKSSSGLPPEVESQCPGFAGRAQALRSATREVTRRVVRALDRGMGAGEGDHQGGCNGAGVLGSVGSGEQLEHLHVYRKPAGRSGAEGAATLEMHTDLGVLLAMAPALYLRGEEVEETAASGLLVESVGGQVKHVSMPGDGILLMAGEGLNHWVPHGREFHVPKHMMVMPESGAAPMSRAWYGIMVLPAAEAELQTGEGPSGLTYGDFKGVARRRLEGAEEEGDENILEKMRGVGCSHGRQLLEGLDVQGSGDGDDSDCGEGEIYCWMQCMPTKAVGDCPAEDIKCADPEGKIWPNETAEMCPDCQLRCERPPDPETNRVCNPRFTPVSMYMSGFTWGWNGNDPCLVYLFQGIVLDSEWKFVVACFVTVGLALACDGLGRVRVLLEARPGWLATAGATVIFFAQAFLSYALMLVAMTYKGELFLSLLAGLAMGYAVGRARGAKSVESVELCCRTAMHKGSQRGEGKSRGKHLATKQSVDESHELLSADSTLRCCEE</sequence>
<evidence type="ECO:0000256" key="7">
    <source>
        <dbReference type="SAM" id="MobiDB-lite"/>
    </source>
</evidence>
<keyword evidence="11" id="KW-1185">Reference proteome</keyword>
<keyword evidence="5 8" id="KW-1133">Transmembrane helix</keyword>
<evidence type="ECO:0000256" key="2">
    <source>
        <dbReference type="ARBA" id="ARBA00006921"/>
    </source>
</evidence>
<feature type="transmembrane region" description="Helical" evidence="8">
    <location>
        <begin position="494"/>
        <end position="519"/>
    </location>
</feature>
<evidence type="ECO:0000256" key="1">
    <source>
        <dbReference type="ARBA" id="ARBA00004370"/>
    </source>
</evidence>
<dbReference type="Gene3D" id="2.60.120.330">
    <property type="entry name" value="B-lactam Antibiotic, Isopenicillin N Synthase, Chain"/>
    <property type="match status" value="1"/>
</dbReference>
<dbReference type="InterPro" id="IPR027443">
    <property type="entry name" value="IPNS-like_sf"/>
</dbReference>
<gene>
    <name evidence="10" type="ORF">HKI87_11g66690</name>
</gene>
<dbReference type="AlphaFoldDB" id="A0AAX4PFW2"/>
<protein>
    <recommendedName>
        <fullName evidence="12">Fe2OG dioxygenase domain-containing protein</fullName>
    </recommendedName>
</protein>
<keyword evidence="3 8" id="KW-0812">Transmembrane</keyword>
<evidence type="ECO:0008006" key="12">
    <source>
        <dbReference type="Google" id="ProtNLM"/>
    </source>
</evidence>
<evidence type="ECO:0000256" key="9">
    <source>
        <dbReference type="SAM" id="SignalP"/>
    </source>
</evidence>
<keyword evidence="4" id="KW-0186">Copper</keyword>
<comment type="subcellular location">
    <subcellularLocation>
        <location evidence="1">Membrane</location>
    </subcellularLocation>
</comment>
<dbReference type="EMBL" id="CP151511">
    <property type="protein sequence ID" value="WZN65112.1"/>
    <property type="molecule type" value="Genomic_DNA"/>
</dbReference>
<feature type="signal peptide" evidence="9">
    <location>
        <begin position="1"/>
        <end position="24"/>
    </location>
</feature>
<keyword evidence="4" id="KW-0813">Transport</keyword>
<keyword evidence="6 8" id="KW-0472">Membrane</keyword>
<dbReference type="GO" id="GO:0016020">
    <property type="term" value="C:membrane"/>
    <property type="evidence" value="ECO:0007669"/>
    <property type="project" value="UniProtKB-SubCell"/>
</dbReference>
<feature type="region of interest" description="Disordered" evidence="7">
    <location>
        <begin position="562"/>
        <end position="583"/>
    </location>
</feature>
<dbReference type="InterPro" id="IPR007274">
    <property type="entry name" value="Cop_transporter"/>
</dbReference>
<evidence type="ECO:0000256" key="4">
    <source>
        <dbReference type="ARBA" id="ARBA00022796"/>
    </source>
</evidence>
<evidence type="ECO:0000256" key="5">
    <source>
        <dbReference type="ARBA" id="ARBA00022989"/>
    </source>
</evidence>
<dbReference type="PANTHER" id="PTHR40855:SF1">
    <property type="entry name" value="CLAVAMINATE SYNTHASE-LIKE PROTEIN"/>
    <property type="match status" value="1"/>
</dbReference>
<evidence type="ECO:0000313" key="10">
    <source>
        <dbReference type="EMBL" id="WZN65112.1"/>
    </source>
</evidence>
<organism evidence="10 11">
    <name type="scientific">Chloropicon roscoffensis</name>
    <dbReference type="NCBI Taxonomy" id="1461544"/>
    <lineage>
        <taxon>Eukaryota</taxon>
        <taxon>Viridiplantae</taxon>
        <taxon>Chlorophyta</taxon>
        <taxon>Chloropicophyceae</taxon>
        <taxon>Chloropicales</taxon>
        <taxon>Chloropicaceae</taxon>
        <taxon>Chloropicon</taxon>
    </lineage>
</organism>
<evidence type="ECO:0000256" key="8">
    <source>
        <dbReference type="SAM" id="Phobius"/>
    </source>
</evidence>
<keyword evidence="9" id="KW-0732">Signal</keyword>
<evidence type="ECO:0000256" key="6">
    <source>
        <dbReference type="ARBA" id="ARBA00023136"/>
    </source>
</evidence>
<feature type="chain" id="PRO_5043702326" description="Fe2OG dioxygenase domain-containing protein" evidence="9">
    <location>
        <begin position="25"/>
        <end position="599"/>
    </location>
</feature>
<dbReference type="PANTHER" id="PTHR40855">
    <property type="entry name" value="DIOX_N DOMAIN-CONTAINING PROTEIN"/>
    <property type="match status" value="1"/>
</dbReference>
<accession>A0AAX4PFW2</accession>
<reference evidence="10 11" key="1">
    <citation type="submission" date="2024-03" db="EMBL/GenBank/DDBJ databases">
        <title>Complete genome sequence of the green alga Chloropicon roscoffensis RCC1871.</title>
        <authorList>
            <person name="Lemieux C."/>
            <person name="Pombert J.-F."/>
            <person name="Otis C."/>
            <person name="Turmel M."/>
        </authorList>
    </citation>
    <scope>NUCLEOTIDE SEQUENCE [LARGE SCALE GENOMIC DNA]</scope>
    <source>
        <strain evidence="10 11">RCC1871</strain>
    </source>
</reference>
<keyword evidence="4" id="KW-0187">Copper transport</keyword>
<evidence type="ECO:0000256" key="3">
    <source>
        <dbReference type="ARBA" id="ARBA00022692"/>
    </source>
</evidence>